<evidence type="ECO:0000313" key="3">
    <source>
        <dbReference type="EMBL" id="BAM48099.1"/>
    </source>
</evidence>
<feature type="transmembrane region" description="Helical" evidence="1">
    <location>
        <begin position="189"/>
        <end position="211"/>
    </location>
</feature>
<dbReference type="STRING" id="698758.AXY_19670"/>
<accession>K0IZX6</accession>
<gene>
    <name evidence="3" type="ordered locus">AXY_19670</name>
</gene>
<keyword evidence="1" id="KW-0812">Transmembrane</keyword>
<sequence>MYCHNCGKETDPQARFCPSCGENLQTTHVNHSVRREDISQPIDENYQANEWVETEKSAEDQALADFVGYHYHYYKDKWQMHEQPEKAISWNWAAFFLGIFWLGYRKMYQPIIIILGIYLAFDFLEIVTNYHPAASMLVKVVPYAAFALLGMYGNALYYRHARKQINKILPYDPDHQLLSRKGGTSGKGVFAATGLLAVYGLIIFFLLLNAYSGTIIFGTTETSNGVGNIKSNFDVTEEIYYEVDFGEKANTTYVDVIVFYVDGSRELIYAEFQETISPDWTGFYNYLYDPYYDYLEPGKYIVRVYRDGQLLSEGEFGVRGSLF</sequence>
<evidence type="ECO:0000313" key="4">
    <source>
        <dbReference type="Proteomes" id="UP000006294"/>
    </source>
</evidence>
<feature type="transmembrane region" description="Helical" evidence="1">
    <location>
        <begin position="87"/>
        <end position="104"/>
    </location>
</feature>
<dbReference type="KEGG" id="axl:AXY_19670"/>
<protein>
    <recommendedName>
        <fullName evidence="2">Zinc-ribbon domain-containing protein</fullName>
    </recommendedName>
</protein>
<evidence type="ECO:0000256" key="1">
    <source>
        <dbReference type="SAM" id="Phobius"/>
    </source>
</evidence>
<reference evidence="3 4" key="1">
    <citation type="submission" date="2011-01" db="EMBL/GenBank/DDBJ databases">
        <title>Whole genome sequence of Amphibacillus xylinus NBRC 15112.</title>
        <authorList>
            <person name="Nakazawa H."/>
            <person name="Katano Y."/>
            <person name="Nakamura S."/>
            <person name="Sasagawa M."/>
            <person name="Fukada J."/>
            <person name="Arai T."/>
            <person name="Sasakura N."/>
            <person name="Mochizuki D."/>
            <person name="Hosoyama A."/>
            <person name="Harada K."/>
            <person name="Horikawa H."/>
            <person name="Kato Y."/>
            <person name="Harada T."/>
            <person name="Sasaki K."/>
            <person name="Sekiguchi M."/>
            <person name="Hodoyama M."/>
            <person name="Nishiko R."/>
            <person name="Narita H."/>
            <person name="Hanamaki A."/>
            <person name="Hata C."/>
            <person name="Konno Y."/>
            <person name="Niimura Y."/>
            <person name="Yamazaki S."/>
            <person name="Fujita N."/>
        </authorList>
    </citation>
    <scope>NUCLEOTIDE SEQUENCE [LARGE SCALE GENOMIC DNA]</scope>
    <source>
        <strain evidence="4">ATCC 51415 / DSM 6626 / JCM 7361 / LMG 17667 / NBRC 15112 / Ep01</strain>
    </source>
</reference>
<organism evidence="3 4">
    <name type="scientific">Amphibacillus xylanus (strain ATCC 51415 / DSM 6626 / JCM 7361 / LMG 17667 / NBRC 15112 / Ep01)</name>
    <dbReference type="NCBI Taxonomy" id="698758"/>
    <lineage>
        <taxon>Bacteria</taxon>
        <taxon>Bacillati</taxon>
        <taxon>Bacillota</taxon>
        <taxon>Bacilli</taxon>
        <taxon>Bacillales</taxon>
        <taxon>Bacillaceae</taxon>
        <taxon>Amphibacillus</taxon>
    </lineage>
</organism>
<feature type="transmembrane region" description="Helical" evidence="1">
    <location>
        <begin position="111"/>
        <end position="128"/>
    </location>
</feature>
<feature type="domain" description="Zinc-ribbon" evidence="2">
    <location>
        <begin position="2"/>
        <end position="22"/>
    </location>
</feature>
<proteinExistence type="predicted"/>
<dbReference type="Pfam" id="PF13240">
    <property type="entry name" value="Zn_Ribbon_1"/>
    <property type="match status" value="1"/>
</dbReference>
<dbReference type="InterPro" id="IPR024399">
    <property type="entry name" value="DUF2628"/>
</dbReference>
<keyword evidence="1" id="KW-0472">Membrane</keyword>
<dbReference type="Proteomes" id="UP000006294">
    <property type="component" value="Chromosome"/>
</dbReference>
<dbReference type="RefSeq" id="WP_015010685.1">
    <property type="nucleotide sequence ID" value="NC_018704.1"/>
</dbReference>
<keyword evidence="1" id="KW-1133">Transmembrane helix</keyword>
<dbReference type="EMBL" id="AP012050">
    <property type="protein sequence ID" value="BAM48099.1"/>
    <property type="molecule type" value="Genomic_DNA"/>
</dbReference>
<dbReference type="Pfam" id="PF10947">
    <property type="entry name" value="DUF2628"/>
    <property type="match status" value="1"/>
</dbReference>
<dbReference type="AlphaFoldDB" id="K0IZX6"/>
<keyword evidence="4" id="KW-1185">Reference proteome</keyword>
<feature type="transmembrane region" description="Helical" evidence="1">
    <location>
        <begin position="140"/>
        <end position="158"/>
    </location>
</feature>
<dbReference type="eggNOG" id="ENOG5032WBE">
    <property type="taxonomic scope" value="Bacteria"/>
</dbReference>
<name>K0IZX6_AMPXN</name>
<dbReference type="OrthoDB" id="6691119at2"/>
<evidence type="ECO:0000259" key="2">
    <source>
        <dbReference type="Pfam" id="PF13240"/>
    </source>
</evidence>
<dbReference type="HOGENOM" id="CLU_859543_0_0_9"/>
<dbReference type="InterPro" id="IPR026870">
    <property type="entry name" value="Zinc_ribbon_dom"/>
</dbReference>